<reference evidence="2" key="1">
    <citation type="submission" date="2023-12" db="EMBL/GenBank/DDBJ databases">
        <title>Genome assembly of Anisodus tanguticus.</title>
        <authorList>
            <person name="Wang Y.-J."/>
        </authorList>
    </citation>
    <scope>NUCLEOTIDE SEQUENCE</scope>
    <source>
        <strain evidence="2">KB-2021</strain>
        <tissue evidence="2">Leaf</tissue>
    </source>
</reference>
<dbReference type="EMBL" id="JAVYJV010000008">
    <property type="protein sequence ID" value="KAK4364377.1"/>
    <property type="molecule type" value="Genomic_DNA"/>
</dbReference>
<feature type="compositionally biased region" description="Basic and acidic residues" evidence="1">
    <location>
        <begin position="115"/>
        <end position="128"/>
    </location>
</feature>
<feature type="region of interest" description="Disordered" evidence="1">
    <location>
        <begin position="107"/>
        <end position="129"/>
    </location>
</feature>
<dbReference type="InterPro" id="IPR055296">
    <property type="entry name" value="SRL2-like"/>
</dbReference>
<accession>A0AAE1S733</accession>
<keyword evidence="3" id="KW-1185">Reference proteome</keyword>
<gene>
    <name evidence="2" type="ORF">RND71_015735</name>
</gene>
<evidence type="ECO:0000256" key="1">
    <source>
        <dbReference type="SAM" id="MobiDB-lite"/>
    </source>
</evidence>
<evidence type="ECO:0000313" key="2">
    <source>
        <dbReference type="EMBL" id="KAK4364377.1"/>
    </source>
</evidence>
<proteinExistence type="predicted"/>
<protein>
    <submittedName>
        <fullName evidence="2">Uncharacterized protein</fullName>
    </submittedName>
</protein>
<dbReference type="AlphaFoldDB" id="A0AAE1S733"/>
<dbReference type="Proteomes" id="UP001291623">
    <property type="component" value="Unassembled WGS sequence"/>
</dbReference>
<name>A0AAE1S733_9SOLA</name>
<comment type="caution">
    <text evidence="2">The sequence shown here is derived from an EMBL/GenBank/DDBJ whole genome shotgun (WGS) entry which is preliminary data.</text>
</comment>
<dbReference type="PANTHER" id="PTHR46087">
    <property type="entry name" value="PUTATIVE, EXPRESSED-RELATED"/>
    <property type="match status" value="1"/>
</dbReference>
<evidence type="ECO:0000313" key="3">
    <source>
        <dbReference type="Proteomes" id="UP001291623"/>
    </source>
</evidence>
<sequence>MVSPDHETRIAAHRVFSIVLVPSSVCPRPDSIHPQSTKAADLQRTLTRTISVFSSSASLFDKLKKEKSPSQENMCQKEKTLNSQSRVHNQSMLKRLTSSYSRAYTVKRNSLPGSGEEKETSNMEKDPEGISLKLKTRQISLLLSSLWVQAISPINAPENYEAIAHTYSLVVLFSQMKKSSHEALIRSFQLALSLRSISIGGKESLPPSRRRSLFTLSTSMIIFLSKAYHFLPLVTSAKAALTDETVDPFLQLVDDCKLQAKTVKSDDVVKVYGSKEDDEDALKSLSSIEVSRNHSTEYFASMIVECLRSSYNNQTSIIKDQLLKDFLPDDVCPLGAQLVTEIPRKMYQCGSKDDKILNEDVDPILTILEDQLENNNFPDSHLTPQNASLLNVSQFLDSIPIQFALPSKLLRDMAGHCEALHLGKQQKMSHLIISQQTHESFGFYGQVNLKQFYLCGDEKCHPVEHSHVKHGCESIMLSPSIKVSPTSCATEFQRNPNLFVLPASSPYDNFLKAAGS</sequence>
<dbReference type="PANTHER" id="PTHR46087:SF7">
    <property type="entry name" value="CYCLIN-LIKE PROTEIN"/>
    <property type="match status" value="1"/>
</dbReference>
<organism evidence="2 3">
    <name type="scientific">Anisodus tanguticus</name>
    <dbReference type="NCBI Taxonomy" id="243964"/>
    <lineage>
        <taxon>Eukaryota</taxon>
        <taxon>Viridiplantae</taxon>
        <taxon>Streptophyta</taxon>
        <taxon>Embryophyta</taxon>
        <taxon>Tracheophyta</taxon>
        <taxon>Spermatophyta</taxon>
        <taxon>Magnoliopsida</taxon>
        <taxon>eudicotyledons</taxon>
        <taxon>Gunneridae</taxon>
        <taxon>Pentapetalae</taxon>
        <taxon>asterids</taxon>
        <taxon>lamiids</taxon>
        <taxon>Solanales</taxon>
        <taxon>Solanaceae</taxon>
        <taxon>Solanoideae</taxon>
        <taxon>Hyoscyameae</taxon>
        <taxon>Anisodus</taxon>
    </lineage>
</organism>